<protein>
    <submittedName>
        <fullName evidence="2">Uncharacterized protein</fullName>
    </submittedName>
</protein>
<dbReference type="AlphaFoldDB" id="A0A8T0PX63"/>
<feature type="region of interest" description="Disordered" evidence="1">
    <location>
        <begin position="41"/>
        <end position="87"/>
    </location>
</feature>
<organism evidence="2 3">
    <name type="scientific">Panicum virgatum</name>
    <name type="common">Blackwell switchgrass</name>
    <dbReference type="NCBI Taxonomy" id="38727"/>
    <lineage>
        <taxon>Eukaryota</taxon>
        <taxon>Viridiplantae</taxon>
        <taxon>Streptophyta</taxon>
        <taxon>Embryophyta</taxon>
        <taxon>Tracheophyta</taxon>
        <taxon>Spermatophyta</taxon>
        <taxon>Magnoliopsida</taxon>
        <taxon>Liliopsida</taxon>
        <taxon>Poales</taxon>
        <taxon>Poaceae</taxon>
        <taxon>PACMAD clade</taxon>
        <taxon>Panicoideae</taxon>
        <taxon>Panicodae</taxon>
        <taxon>Paniceae</taxon>
        <taxon>Panicinae</taxon>
        <taxon>Panicum</taxon>
        <taxon>Panicum sect. Hiantes</taxon>
    </lineage>
</organism>
<gene>
    <name evidence="2" type="ORF">PVAP13_7NG067089</name>
</gene>
<feature type="compositionally biased region" description="Basic and acidic residues" evidence="1">
    <location>
        <begin position="69"/>
        <end position="79"/>
    </location>
</feature>
<name>A0A8T0PX63_PANVG</name>
<dbReference type="EMBL" id="CM029050">
    <property type="protein sequence ID" value="KAG2565029.1"/>
    <property type="molecule type" value="Genomic_DNA"/>
</dbReference>
<comment type="caution">
    <text evidence="2">The sequence shown here is derived from an EMBL/GenBank/DDBJ whole genome shotgun (WGS) entry which is preliminary data.</text>
</comment>
<sequence length="87" mass="9507">MQAEDFGDLMWSQMLDEVSIASTACDTNHGPLPDCSFIASNQPVPRPAPLTTATKKGKATAKRTPAARNSKEQNSKEDQDIWEQTVT</sequence>
<dbReference type="Proteomes" id="UP000823388">
    <property type="component" value="Chromosome 7N"/>
</dbReference>
<accession>A0A8T0PX63</accession>
<evidence type="ECO:0000313" key="3">
    <source>
        <dbReference type="Proteomes" id="UP000823388"/>
    </source>
</evidence>
<reference evidence="2" key="1">
    <citation type="submission" date="2020-05" db="EMBL/GenBank/DDBJ databases">
        <title>WGS assembly of Panicum virgatum.</title>
        <authorList>
            <person name="Lovell J.T."/>
            <person name="Jenkins J."/>
            <person name="Shu S."/>
            <person name="Juenger T.E."/>
            <person name="Schmutz J."/>
        </authorList>
    </citation>
    <scope>NUCLEOTIDE SEQUENCE</scope>
    <source>
        <strain evidence="2">AP13</strain>
    </source>
</reference>
<evidence type="ECO:0000256" key="1">
    <source>
        <dbReference type="SAM" id="MobiDB-lite"/>
    </source>
</evidence>
<evidence type="ECO:0000313" key="2">
    <source>
        <dbReference type="EMBL" id="KAG2565029.1"/>
    </source>
</evidence>
<proteinExistence type="predicted"/>
<keyword evidence="3" id="KW-1185">Reference proteome</keyword>